<organism evidence="18 19">
    <name type="scientific">Oedothorax gibbosus</name>
    <dbReference type="NCBI Taxonomy" id="931172"/>
    <lineage>
        <taxon>Eukaryota</taxon>
        <taxon>Metazoa</taxon>
        <taxon>Ecdysozoa</taxon>
        <taxon>Arthropoda</taxon>
        <taxon>Chelicerata</taxon>
        <taxon>Arachnida</taxon>
        <taxon>Araneae</taxon>
        <taxon>Araneomorphae</taxon>
        <taxon>Entelegynae</taxon>
        <taxon>Araneoidea</taxon>
        <taxon>Linyphiidae</taxon>
        <taxon>Erigoninae</taxon>
        <taxon>Oedothorax</taxon>
    </lineage>
</organism>
<gene>
    <name evidence="18" type="ORF">JTE90_025364</name>
</gene>
<keyword evidence="4" id="KW-0809">Transit peptide</keyword>
<dbReference type="PANTHER" id="PTHR48207">
    <property type="entry name" value="SUCCINATE--HYDROXYMETHYLGLUTARATE COA-TRANSFERASE"/>
    <property type="match status" value="1"/>
</dbReference>
<dbReference type="SUPFAM" id="SSF89796">
    <property type="entry name" value="CoA-transferase family III (CaiB/BaiF)"/>
    <property type="match status" value="1"/>
</dbReference>
<comment type="catalytic activity">
    <reaction evidence="12">
        <text>itaconate + succinyl-CoA = itaconyl-CoA + succinate</text>
        <dbReference type="Rhea" id="RHEA:38283"/>
        <dbReference type="ChEBI" id="CHEBI:17240"/>
        <dbReference type="ChEBI" id="CHEBI:30031"/>
        <dbReference type="ChEBI" id="CHEBI:57292"/>
        <dbReference type="ChEBI" id="CHEBI:57381"/>
    </reaction>
    <physiologicalReaction direction="left-to-right" evidence="12">
        <dbReference type="Rhea" id="RHEA:38284"/>
    </physiologicalReaction>
    <physiologicalReaction direction="right-to-left" evidence="12">
        <dbReference type="Rhea" id="RHEA:38285"/>
    </physiologicalReaction>
</comment>
<dbReference type="FunFam" id="3.40.50.10540:FF:000005">
    <property type="entry name" value="succinate--hydroxymethylglutarate CoA-transferase isoform X1"/>
    <property type="match status" value="1"/>
</dbReference>
<keyword evidence="6" id="KW-0496">Mitochondrion</keyword>
<evidence type="ECO:0000256" key="17">
    <source>
        <dbReference type="ARBA" id="ARBA00080717"/>
    </source>
</evidence>
<evidence type="ECO:0000256" key="5">
    <source>
        <dbReference type="ARBA" id="ARBA00022990"/>
    </source>
</evidence>
<evidence type="ECO:0000256" key="13">
    <source>
        <dbReference type="ARBA" id="ARBA00059512"/>
    </source>
</evidence>
<dbReference type="Gene3D" id="3.30.1540.10">
    <property type="entry name" value="formyl-coa transferase, domain 3"/>
    <property type="match status" value="1"/>
</dbReference>
<dbReference type="AlphaFoldDB" id="A0AAV6U8X6"/>
<dbReference type="InterPro" id="IPR023606">
    <property type="entry name" value="CoA-Trfase_III_dom_1_sf"/>
</dbReference>
<dbReference type="EMBL" id="JAFNEN010000558">
    <property type="protein sequence ID" value="KAG8180659.1"/>
    <property type="molecule type" value="Genomic_DNA"/>
</dbReference>
<evidence type="ECO:0000256" key="9">
    <source>
        <dbReference type="ARBA" id="ARBA00051571"/>
    </source>
</evidence>
<dbReference type="InterPro" id="IPR003673">
    <property type="entry name" value="CoA-Trfase_fam_III"/>
</dbReference>
<sequence>MKLWNYQQVFHHQLRTLCSKSIETSQGPLSGIRVLDLTRILAGPYCTMLLGDLGAEIIKVESPGGGDETRKWGPPFVNGESAYFLSINRNKKSIVVDMKNSQGSNLIKELAVKSDVLVENYIPDKLKKFGLDFQSLHAVAPHLVYCSITGYGSTGPYSSRPGYDVIAASIGGLLNITGPQSGDPCKVGVAVTDLATGLYAHGAIMAALLQRSKTGRGQKIDCNLLSTQVSLLANIGSNYLNAGWEAKRWGTAHESIVPYQSFKTKDGFLTIGAGSDKQFKELCEILNVTQFLEDPKFQTNKDRVENRKELVSVLTKIFSSKTNDHWLKLFESSSIPCGPVNKMKDVFTDPQVIYNDMINNMNHPSAGHIKLAGPAVKYSESVNMARSPPPCLAQHTNEILSSVLQYKEDYIEHLRNCKVVF</sequence>
<evidence type="ECO:0000256" key="10">
    <source>
        <dbReference type="ARBA" id="ARBA00052000"/>
    </source>
</evidence>
<evidence type="ECO:0000256" key="14">
    <source>
        <dbReference type="ARBA" id="ARBA00066474"/>
    </source>
</evidence>
<name>A0AAV6U8X6_9ARAC</name>
<reference evidence="18 19" key="1">
    <citation type="journal article" date="2022" name="Nat. Ecol. Evol.">
        <title>A masculinizing supergene underlies an exaggerated male reproductive morph in a spider.</title>
        <authorList>
            <person name="Hendrickx F."/>
            <person name="De Corte Z."/>
            <person name="Sonet G."/>
            <person name="Van Belleghem S.M."/>
            <person name="Kostlbacher S."/>
            <person name="Vangestel C."/>
        </authorList>
    </citation>
    <scope>NUCLEOTIDE SEQUENCE [LARGE SCALE GENOMIC DNA]</scope>
    <source>
        <strain evidence="18">W744_W776</strain>
    </source>
</reference>
<comment type="function">
    <text evidence="13">Coenzyme A (CoA) transferase that reversibly catalyzes the transfer of a CoA moiety from a dicarboxyl-CoA to a dicarboxylate in a metabolite recycling process. Displays preference for succinyl-CoA and glutarate-CoA as dicarboxyl-CoA donors and glutarate, succinate, adipate/hexanedioate, itaconate and 3-hydroxy-3-methylglutarate as dicarboxylate acceptors. Acts on intermediates or end products of lysine and tryptophan degradation pathway, in particular catalyzes succinyl-CoA-dependent reesterification of free glutarate into glutaryl-CoA to prevent renal excretion of glutarate. Upon inflammation, may convert macrophage-derived itaconate to itaconyl-CoA in erythroid precursors where it negatively regulates the TCA cycle and heme synthesis to limit erythroid differentiation in the context of stress erythropoiesis.</text>
</comment>
<accession>A0AAV6U8X6</accession>
<comment type="catalytic activity">
    <reaction evidence="11">
        <text>hexanedioate + glutaryl-CoA = hexanedioyl-CoA + glutarate</text>
        <dbReference type="Rhea" id="RHEA:81711"/>
        <dbReference type="ChEBI" id="CHEBI:17128"/>
        <dbReference type="ChEBI" id="CHEBI:30921"/>
        <dbReference type="ChEBI" id="CHEBI:57378"/>
        <dbReference type="ChEBI" id="CHEBI:76327"/>
    </reaction>
    <physiologicalReaction direction="left-to-right" evidence="11">
        <dbReference type="Rhea" id="RHEA:81712"/>
    </physiologicalReaction>
    <physiologicalReaction direction="right-to-left" evidence="11">
        <dbReference type="Rhea" id="RHEA:81713"/>
    </physiologicalReaction>
</comment>
<evidence type="ECO:0000256" key="7">
    <source>
        <dbReference type="ARBA" id="ARBA00050578"/>
    </source>
</evidence>
<dbReference type="GO" id="GO:0005739">
    <property type="term" value="C:mitochondrion"/>
    <property type="evidence" value="ECO:0007669"/>
    <property type="project" value="UniProtKB-SubCell"/>
</dbReference>
<dbReference type="InterPro" id="IPR044855">
    <property type="entry name" value="CoA-Trfase_III_dom3_sf"/>
</dbReference>
<evidence type="ECO:0000313" key="18">
    <source>
        <dbReference type="EMBL" id="KAG8180659.1"/>
    </source>
</evidence>
<comment type="subcellular location">
    <subcellularLocation>
        <location evidence="1">Mitochondrion</location>
    </subcellularLocation>
</comment>
<comment type="catalytic activity">
    <reaction evidence="9">
        <text>itaconate + glutaryl-CoA = itaconyl-CoA + glutarate</text>
        <dbReference type="Rhea" id="RHEA:81715"/>
        <dbReference type="ChEBI" id="CHEBI:17240"/>
        <dbReference type="ChEBI" id="CHEBI:30921"/>
        <dbReference type="ChEBI" id="CHEBI:57378"/>
        <dbReference type="ChEBI" id="CHEBI:57381"/>
    </reaction>
    <physiologicalReaction direction="left-to-right" evidence="9">
        <dbReference type="Rhea" id="RHEA:81716"/>
    </physiologicalReaction>
    <physiologicalReaction direction="right-to-left" evidence="9">
        <dbReference type="Rhea" id="RHEA:81717"/>
    </physiologicalReaction>
</comment>
<dbReference type="Pfam" id="PF02515">
    <property type="entry name" value="CoA_transf_3"/>
    <property type="match status" value="1"/>
</dbReference>
<evidence type="ECO:0000256" key="16">
    <source>
        <dbReference type="ARBA" id="ARBA00075311"/>
    </source>
</evidence>
<evidence type="ECO:0000256" key="15">
    <source>
        <dbReference type="ARBA" id="ARBA00072178"/>
    </source>
</evidence>
<comment type="similarity">
    <text evidence="2">Belongs to the CoA-transferase III family.</text>
</comment>
<comment type="catalytic activity">
    <reaction evidence="7">
        <text>glutarate + succinyl-CoA = glutaryl-CoA + succinate</text>
        <dbReference type="Rhea" id="RHEA:67900"/>
        <dbReference type="ChEBI" id="CHEBI:30031"/>
        <dbReference type="ChEBI" id="CHEBI:30921"/>
        <dbReference type="ChEBI" id="CHEBI:57292"/>
        <dbReference type="ChEBI" id="CHEBI:57378"/>
    </reaction>
    <physiologicalReaction direction="left-to-right" evidence="7">
        <dbReference type="Rhea" id="RHEA:67901"/>
    </physiologicalReaction>
    <physiologicalReaction direction="right-to-left" evidence="7">
        <dbReference type="Rhea" id="RHEA:67902"/>
    </physiologicalReaction>
</comment>
<comment type="catalytic activity">
    <reaction evidence="8">
        <text>3-hydroxy-3-methylglutarate + succinyl-CoA = (3S)-3-hydroxy-3-methylglutaryl-CoA + succinate</text>
        <dbReference type="Rhea" id="RHEA:12284"/>
        <dbReference type="ChEBI" id="CHEBI:17325"/>
        <dbReference type="ChEBI" id="CHEBI:30031"/>
        <dbReference type="ChEBI" id="CHEBI:43074"/>
        <dbReference type="ChEBI" id="CHEBI:57292"/>
        <dbReference type="EC" id="2.8.3.13"/>
    </reaction>
    <physiologicalReaction direction="left-to-right" evidence="8">
        <dbReference type="Rhea" id="RHEA:12285"/>
    </physiologicalReaction>
    <physiologicalReaction direction="right-to-left" evidence="8">
        <dbReference type="Rhea" id="RHEA:12286"/>
    </physiologicalReaction>
</comment>
<evidence type="ECO:0000256" key="11">
    <source>
        <dbReference type="ARBA" id="ARBA00052509"/>
    </source>
</evidence>
<dbReference type="Gene3D" id="3.40.50.10540">
    <property type="entry name" value="Crotonobetainyl-coa:carnitine coa-transferase, domain 1"/>
    <property type="match status" value="1"/>
</dbReference>
<evidence type="ECO:0000256" key="2">
    <source>
        <dbReference type="ARBA" id="ARBA00008383"/>
    </source>
</evidence>
<comment type="caution">
    <text evidence="18">The sequence shown here is derived from an EMBL/GenBank/DDBJ whole genome shotgun (WGS) entry which is preliminary data.</text>
</comment>
<evidence type="ECO:0000256" key="1">
    <source>
        <dbReference type="ARBA" id="ARBA00004173"/>
    </source>
</evidence>
<dbReference type="InterPro" id="IPR050483">
    <property type="entry name" value="CoA-transferase_III_domain"/>
</dbReference>
<evidence type="ECO:0000313" key="19">
    <source>
        <dbReference type="Proteomes" id="UP000827092"/>
    </source>
</evidence>
<dbReference type="Proteomes" id="UP000827092">
    <property type="component" value="Unassembled WGS sequence"/>
</dbReference>
<dbReference type="FunFam" id="3.30.1540.10:FF:000005">
    <property type="entry name" value="succinate--hydroxymethylglutarate CoA-transferase isoform X4"/>
    <property type="match status" value="1"/>
</dbReference>
<evidence type="ECO:0000256" key="12">
    <source>
        <dbReference type="ARBA" id="ARBA00052957"/>
    </source>
</evidence>
<protein>
    <recommendedName>
        <fullName evidence="15">Succinyl-CoA:glutarate CoA-transferase</fullName>
        <ecNumber evidence="14">2.8.3.13</ecNumber>
    </recommendedName>
    <alternativeName>
        <fullName evidence="17">Dicarboxyl-CoA:dicarboxylic acid coenzyme A transferase SUGCT</fullName>
    </alternativeName>
    <alternativeName>
        <fullName evidence="16">Succinate--hydroxymethylglutarate CoA-transferase</fullName>
    </alternativeName>
</protein>
<keyword evidence="19" id="KW-1185">Reference proteome</keyword>
<dbReference type="PANTHER" id="PTHR48207:SF3">
    <property type="entry name" value="SUCCINATE--HYDROXYMETHYLGLUTARATE COA-TRANSFERASE"/>
    <property type="match status" value="1"/>
</dbReference>
<keyword evidence="5" id="KW-0007">Acetylation</keyword>
<comment type="catalytic activity">
    <reaction evidence="10">
        <text>3-hydroxy-3-methylglutarate + glutaryl-CoA = (3S)-3-hydroxy-3-methylglutaryl-CoA + glutarate</text>
        <dbReference type="Rhea" id="RHEA:81723"/>
        <dbReference type="ChEBI" id="CHEBI:17325"/>
        <dbReference type="ChEBI" id="CHEBI:30921"/>
        <dbReference type="ChEBI" id="CHEBI:43074"/>
        <dbReference type="ChEBI" id="CHEBI:57378"/>
    </reaction>
    <physiologicalReaction direction="left-to-right" evidence="10">
        <dbReference type="Rhea" id="RHEA:81724"/>
    </physiologicalReaction>
    <physiologicalReaction direction="right-to-left" evidence="10">
        <dbReference type="Rhea" id="RHEA:81725"/>
    </physiologicalReaction>
</comment>
<evidence type="ECO:0000256" key="3">
    <source>
        <dbReference type="ARBA" id="ARBA00022679"/>
    </source>
</evidence>
<dbReference type="EC" id="2.8.3.13" evidence="14"/>
<evidence type="ECO:0000256" key="4">
    <source>
        <dbReference type="ARBA" id="ARBA00022946"/>
    </source>
</evidence>
<evidence type="ECO:0000256" key="8">
    <source>
        <dbReference type="ARBA" id="ARBA00051001"/>
    </source>
</evidence>
<proteinExistence type="inferred from homology"/>
<evidence type="ECO:0000256" key="6">
    <source>
        <dbReference type="ARBA" id="ARBA00023128"/>
    </source>
</evidence>
<keyword evidence="3" id="KW-0808">Transferase</keyword>
<dbReference type="GO" id="GO:0047369">
    <property type="term" value="F:succinate-hydroxymethylglutarate CoA-transferase activity"/>
    <property type="evidence" value="ECO:0007669"/>
    <property type="project" value="UniProtKB-EC"/>
</dbReference>